<proteinExistence type="predicted"/>
<protein>
    <submittedName>
        <fullName evidence="3">DUF885 domain-containing protein</fullName>
    </submittedName>
</protein>
<dbReference type="RefSeq" id="WP_394842611.1">
    <property type="nucleotide sequence ID" value="NZ_CP089982.1"/>
</dbReference>
<evidence type="ECO:0000256" key="1">
    <source>
        <dbReference type="SAM" id="MobiDB-lite"/>
    </source>
</evidence>
<gene>
    <name evidence="3" type="ORF">LZC95_36775</name>
</gene>
<sequence length="592" mass="66134">MNRLSSLACVSVLALVAACGSGSAEAPPPAPPPVAAQPAATADAGASDTADDADIAAYGKKYVDLVVELWPEAATSLGLHARDAELNDRSREGIDRAVAKQRAMLDELMQRFSSKPHASRSAFTDLVILEHALTVDIKRTEALRPHETRPDFYTEPLNAIFYVMARDFAPGPERARSALERIEKLPQQVQSAKANLKNPSRIATQIGIESAEGAKTFLDEQAALILKELPGEKARINTAVRAAKDAYAGYVTWLKKDLLPRSNGQFASGKALFEFLTHEDYFLNENSDEIHAMGKRLFDETQQKLTETARRIDPQAKKWSDVVARVKGHHPTMADLLPSYRREVARARKFLVDKDVVPFPAGDELEVVETPTFKRNTTQAAYDIPPPFDPPGAKGFFYVTPAEASWPKKRQEEWLRENDHGDQVDTAVHEAYPGHHLQLSFARLHPSIIRKVTGPSIFSEGWGLYSEELMAELGYYTDEERLMQLVWTLVRAARVIIDVGLHTRGMTYEEAVKILTDEVHLERPLAQNEVKRYTESPTQPLSYLIGRERIFAMRERMRARDGARFSLKAFHSEVLTRGTVAPGLLEREIFGD</sequence>
<dbReference type="PANTHER" id="PTHR33361">
    <property type="entry name" value="GLR0591 PROTEIN"/>
    <property type="match status" value="1"/>
</dbReference>
<dbReference type="EMBL" id="CP089982">
    <property type="protein sequence ID" value="WXA91993.1"/>
    <property type="molecule type" value="Genomic_DNA"/>
</dbReference>
<evidence type="ECO:0000256" key="2">
    <source>
        <dbReference type="SAM" id="SignalP"/>
    </source>
</evidence>
<feature type="region of interest" description="Disordered" evidence="1">
    <location>
        <begin position="22"/>
        <end position="47"/>
    </location>
</feature>
<dbReference type="Proteomes" id="UP001379533">
    <property type="component" value="Chromosome"/>
</dbReference>
<feature type="signal peptide" evidence="2">
    <location>
        <begin position="1"/>
        <end position="26"/>
    </location>
</feature>
<feature type="compositionally biased region" description="Pro residues" evidence="1">
    <location>
        <begin position="26"/>
        <end position="35"/>
    </location>
</feature>
<dbReference type="Pfam" id="PF05960">
    <property type="entry name" value="DUF885"/>
    <property type="match status" value="1"/>
</dbReference>
<organism evidence="3 4">
    <name type="scientific">Pendulispora brunnea</name>
    <dbReference type="NCBI Taxonomy" id="2905690"/>
    <lineage>
        <taxon>Bacteria</taxon>
        <taxon>Pseudomonadati</taxon>
        <taxon>Myxococcota</taxon>
        <taxon>Myxococcia</taxon>
        <taxon>Myxococcales</taxon>
        <taxon>Sorangiineae</taxon>
        <taxon>Pendulisporaceae</taxon>
        <taxon>Pendulispora</taxon>
    </lineage>
</organism>
<evidence type="ECO:0000313" key="3">
    <source>
        <dbReference type="EMBL" id="WXA91993.1"/>
    </source>
</evidence>
<dbReference type="PROSITE" id="PS51257">
    <property type="entry name" value="PROKAR_LIPOPROTEIN"/>
    <property type="match status" value="1"/>
</dbReference>
<dbReference type="InterPro" id="IPR010281">
    <property type="entry name" value="DUF885"/>
</dbReference>
<dbReference type="PANTHER" id="PTHR33361:SF15">
    <property type="entry name" value="DUF885 FAMILY LIPOPROTEIN"/>
    <property type="match status" value="1"/>
</dbReference>
<evidence type="ECO:0000313" key="4">
    <source>
        <dbReference type="Proteomes" id="UP001379533"/>
    </source>
</evidence>
<name>A0ABZ2JZS0_9BACT</name>
<keyword evidence="2" id="KW-0732">Signal</keyword>
<accession>A0ABZ2JZS0</accession>
<feature type="chain" id="PRO_5047471779" evidence="2">
    <location>
        <begin position="27"/>
        <end position="592"/>
    </location>
</feature>
<keyword evidence="4" id="KW-1185">Reference proteome</keyword>
<feature type="compositionally biased region" description="Low complexity" evidence="1">
    <location>
        <begin position="36"/>
        <end position="47"/>
    </location>
</feature>
<reference evidence="3 4" key="1">
    <citation type="submission" date="2021-12" db="EMBL/GenBank/DDBJ databases">
        <title>Discovery of the Pendulisporaceae a myxobacterial family with distinct sporulation behavior and unique specialized metabolism.</title>
        <authorList>
            <person name="Garcia R."/>
            <person name="Popoff A."/>
            <person name="Bader C.D."/>
            <person name="Loehr J."/>
            <person name="Walesch S."/>
            <person name="Walt C."/>
            <person name="Boldt J."/>
            <person name="Bunk B."/>
            <person name="Haeckl F.J.F.P.J."/>
            <person name="Gunesch A.P."/>
            <person name="Birkelbach J."/>
            <person name="Nuebel U."/>
            <person name="Pietschmann T."/>
            <person name="Bach T."/>
            <person name="Mueller R."/>
        </authorList>
    </citation>
    <scope>NUCLEOTIDE SEQUENCE [LARGE SCALE GENOMIC DNA]</scope>
    <source>
        <strain evidence="3 4">MSr12523</strain>
    </source>
</reference>